<feature type="chain" id="PRO_5038682495" evidence="1">
    <location>
        <begin position="29"/>
        <end position="260"/>
    </location>
</feature>
<dbReference type="PROSITE" id="PS51257">
    <property type="entry name" value="PROKAR_LIPOPROTEIN"/>
    <property type="match status" value="1"/>
</dbReference>
<accession>A0A1C6VBC9</accession>
<dbReference type="RefSeq" id="WP_091127393.1">
    <property type="nucleotide sequence ID" value="NZ_FMHY01000002.1"/>
</dbReference>
<dbReference type="OrthoDB" id="4331847at2"/>
<evidence type="ECO:0000313" key="3">
    <source>
        <dbReference type="EMBL" id="SCL63565.1"/>
    </source>
</evidence>
<dbReference type="AlphaFoldDB" id="A0A1C6VBC9"/>
<keyword evidence="1" id="KW-0732">Signal</keyword>
<keyword evidence="4" id="KW-1185">Reference proteome</keyword>
<gene>
    <name evidence="3" type="ORF">GA0070604_5002</name>
</gene>
<dbReference type="Pfam" id="PF13349">
    <property type="entry name" value="DUF4097"/>
    <property type="match status" value="1"/>
</dbReference>
<dbReference type="EMBL" id="FMHY01000002">
    <property type="protein sequence ID" value="SCL63565.1"/>
    <property type="molecule type" value="Genomic_DNA"/>
</dbReference>
<protein>
    <submittedName>
        <fullName evidence="3">Putative adhesin</fullName>
    </submittedName>
</protein>
<sequence length="260" mass="26917">MAQQRTIVTVAAAAAAALTLLSGCETLAFRQLDYDNTEAVRITRITVQPGAGDVTVRGSGSAAEVRIKRVVRYHGDQPQTRYEINGDELVLDTRCGHRCSISWDVTVPEGVAVRGENGSGDIVLSRVGTVDVKLGSGDIKVTTARGDIRAETSSGDIAVVDATGAVRLHASSGRVEARQLAAGVDAEAASGDVTVELAEPASARVHAGSGDVELTVPEGRYRVRSSTGSGKAAVEVANDPGAALLLDVRTGSGDVTITRR</sequence>
<name>A0A1C6VBC9_9ACTN</name>
<dbReference type="InterPro" id="IPR025164">
    <property type="entry name" value="Toastrack_DUF4097"/>
</dbReference>
<evidence type="ECO:0000256" key="1">
    <source>
        <dbReference type="SAM" id="SignalP"/>
    </source>
</evidence>
<dbReference type="Proteomes" id="UP000199696">
    <property type="component" value="Unassembled WGS sequence"/>
</dbReference>
<organism evidence="3 4">
    <name type="scientific">Micromonospora eburnea</name>
    <dbReference type="NCBI Taxonomy" id="227316"/>
    <lineage>
        <taxon>Bacteria</taxon>
        <taxon>Bacillati</taxon>
        <taxon>Actinomycetota</taxon>
        <taxon>Actinomycetes</taxon>
        <taxon>Micromonosporales</taxon>
        <taxon>Micromonosporaceae</taxon>
        <taxon>Micromonospora</taxon>
    </lineage>
</organism>
<evidence type="ECO:0000259" key="2">
    <source>
        <dbReference type="Pfam" id="PF13349"/>
    </source>
</evidence>
<feature type="signal peptide" evidence="1">
    <location>
        <begin position="1"/>
        <end position="28"/>
    </location>
</feature>
<dbReference type="STRING" id="227316.GA0070604_5002"/>
<evidence type="ECO:0000313" key="4">
    <source>
        <dbReference type="Proteomes" id="UP000199696"/>
    </source>
</evidence>
<feature type="domain" description="DUF4097" evidence="2">
    <location>
        <begin position="116"/>
        <end position="257"/>
    </location>
</feature>
<reference evidence="4" key="1">
    <citation type="submission" date="2016-06" db="EMBL/GenBank/DDBJ databases">
        <authorList>
            <person name="Varghese N."/>
            <person name="Submissions Spin"/>
        </authorList>
    </citation>
    <scope>NUCLEOTIDE SEQUENCE [LARGE SCALE GENOMIC DNA]</scope>
    <source>
        <strain evidence="4">DSM 44814</strain>
    </source>
</reference>
<proteinExistence type="predicted"/>